<dbReference type="Gene3D" id="1.10.510.10">
    <property type="entry name" value="Transferase(Phosphotransferase) domain 1"/>
    <property type="match status" value="1"/>
</dbReference>
<dbReference type="InterPro" id="IPR011009">
    <property type="entry name" value="Kinase-like_dom_sf"/>
</dbReference>
<proteinExistence type="inferred from homology"/>
<dbReference type="PROSITE" id="PS00108">
    <property type="entry name" value="PROTEIN_KINASE_ST"/>
    <property type="match status" value="1"/>
</dbReference>
<dbReference type="KEGG" id="gmw:113521018"/>
<reference evidence="8 9" key="1">
    <citation type="submission" date="2025-04" db="UniProtKB">
        <authorList>
            <consortium name="RefSeq"/>
        </authorList>
    </citation>
    <scope>IDENTIFICATION</scope>
    <source>
        <tissue evidence="8 9">Whole adult</tissue>
    </source>
</reference>
<sequence length="480" mass="55083">MADDQNERQDLRNMMLDDDSEQPSNWFCSAGINHMYSVLSSVFWKKPKLNPEVEDPWEISFESIVLHEYIGAGAYANVYSAWHNGELVAFKMVNDKKELDMKYLRELKHPNIVRFRGVCMEPTRYGIVMEFCQYGSLFSYIHGGSRIVTTKVVKWANEIASAMQYLHKNKIIHRDLKSPNVLIADDLVAKVTDFGLSRMWDKFSVVMTYTGTISWMAPELILRKRASDRIDVWSYGIVLWELLTQKVPYDGLSTCAVTFGVGSEKLSLPLPDTFPEHLRILITHCWHRDPRDRPTFDNIVEALPAALHELSIMSDDRFNVLQNNWMHEVDEHKRNGWLAAAHERVEQAPVQKSAKKQKMLNRMIERDAKKIYMESCAVRLLLEQREVDIAKREKAFNRMIPRSVLNNRRRSFSSSSSDSVPKPTLVKLRSDTNKAATITELATNPPLQTTEAMDDVNGNVGTDTCQGIVNDNYIEHAIAV</sequence>
<evidence type="ECO:0000313" key="9">
    <source>
        <dbReference type="RefSeq" id="XP_031767585.1"/>
    </source>
</evidence>
<dbReference type="AlphaFoldDB" id="A0A6J1X774"/>
<evidence type="ECO:0000256" key="3">
    <source>
        <dbReference type="ARBA" id="ARBA00022840"/>
    </source>
</evidence>
<evidence type="ECO:0000259" key="6">
    <source>
        <dbReference type="PROSITE" id="PS50011"/>
    </source>
</evidence>
<dbReference type="InterPro" id="IPR008271">
    <property type="entry name" value="Ser/Thr_kinase_AS"/>
</dbReference>
<feature type="domain" description="Protein kinase" evidence="6">
    <location>
        <begin position="64"/>
        <end position="311"/>
    </location>
</feature>
<gene>
    <name evidence="8 9" type="primary">LOC113521018</name>
</gene>
<dbReference type="PANTHER" id="PTHR44329">
    <property type="entry name" value="SERINE/THREONINE-PROTEIN KINASE TNNI3K-RELATED"/>
    <property type="match status" value="1"/>
</dbReference>
<dbReference type="GO" id="GO:0005737">
    <property type="term" value="C:cytoplasm"/>
    <property type="evidence" value="ECO:0007669"/>
    <property type="project" value="TreeGrafter"/>
</dbReference>
<dbReference type="Proteomes" id="UP001652740">
    <property type="component" value="Unplaced"/>
</dbReference>
<dbReference type="GO" id="GO:0005524">
    <property type="term" value="F:ATP binding"/>
    <property type="evidence" value="ECO:0007669"/>
    <property type="project" value="UniProtKB-UniRule"/>
</dbReference>
<evidence type="ECO:0000256" key="2">
    <source>
        <dbReference type="ARBA" id="ARBA00022741"/>
    </source>
</evidence>
<dbReference type="PANTHER" id="PTHR44329:SF304">
    <property type="entry name" value="MITOGEN-ACTIVATED PROTEIN KINASE KINASE KINASE 13-LIKE ISOFORM X1"/>
    <property type="match status" value="1"/>
</dbReference>
<evidence type="ECO:0000256" key="4">
    <source>
        <dbReference type="PROSITE-ProRule" id="PRU10141"/>
    </source>
</evidence>
<evidence type="ECO:0000256" key="1">
    <source>
        <dbReference type="ARBA" id="ARBA00022527"/>
    </source>
</evidence>
<keyword evidence="1 5" id="KW-0723">Serine/threonine-protein kinase</keyword>
<feature type="binding site" evidence="4">
    <location>
        <position position="91"/>
    </location>
    <ligand>
        <name>ATP</name>
        <dbReference type="ChEBI" id="CHEBI:30616"/>
    </ligand>
</feature>
<dbReference type="InterPro" id="IPR051681">
    <property type="entry name" value="Ser/Thr_Kinases-Pseudokinases"/>
</dbReference>
<dbReference type="GeneID" id="113521018"/>
<dbReference type="GO" id="GO:0004674">
    <property type="term" value="F:protein serine/threonine kinase activity"/>
    <property type="evidence" value="ECO:0007669"/>
    <property type="project" value="UniProtKB-KW"/>
</dbReference>
<name>A0A6J1X774_GALME</name>
<dbReference type="PROSITE" id="PS50011">
    <property type="entry name" value="PROTEIN_KINASE_DOM"/>
    <property type="match status" value="1"/>
</dbReference>
<keyword evidence="7" id="KW-1185">Reference proteome</keyword>
<organism evidence="7 8">
    <name type="scientific">Galleria mellonella</name>
    <name type="common">Greater wax moth</name>
    <dbReference type="NCBI Taxonomy" id="7137"/>
    <lineage>
        <taxon>Eukaryota</taxon>
        <taxon>Metazoa</taxon>
        <taxon>Ecdysozoa</taxon>
        <taxon>Arthropoda</taxon>
        <taxon>Hexapoda</taxon>
        <taxon>Insecta</taxon>
        <taxon>Pterygota</taxon>
        <taxon>Neoptera</taxon>
        <taxon>Endopterygota</taxon>
        <taxon>Lepidoptera</taxon>
        <taxon>Glossata</taxon>
        <taxon>Ditrysia</taxon>
        <taxon>Pyraloidea</taxon>
        <taxon>Pyralidae</taxon>
        <taxon>Galleriinae</taxon>
        <taxon>Galleria</taxon>
    </lineage>
</organism>
<dbReference type="Pfam" id="PF07714">
    <property type="entry name" value="PK_Tyr_Ser-Thr"/>
    <property type="match status" value="1"/>
</dbReference>
<dbReference type="RefSeq" id="XP_031767585.1">
    <property type="nucleotide sequence ID" value="XM_031911725.1"/>
</dbReference>
<dbReference type="InterPro" id="IPR000719">
    <property type="entry name" value="Prot_kinase_dom"/>
</dbReference>
<dbReference type="GO" id="GO:0006950">
    <property type="term" value="P:response to stress"/>
    <property type="evidence" value="ECO:0007669"/>
    <property type="project" value="UniProtKB-ARBA"/>
</dbReference>
<dbReference type="OrthoDB" id="339325at2759"/>
<dbReference type="PRINTS" id="PR00109">
    <property type="entry name" value="TYRKINASE"/>
</dbReference>
<dbReference type="SMART" id="SM00220">
    <property type="entry name" value="S_TKc"/>
    <property type="match status" value="1"/>
</dbReference>
<dbReference type="Gene3D" id="3.30.200.20">
    <property type="entry name" value="Phosphorylase Kinase, domain 1"/>
    <property type="match status" value="1"/>
</dbReference>
<dbReference type="InterPro" id="IPR017441">
    <property type="entry name" value="Protein_kinase_ATP_BS"/>
</dbReference>
<accession>A0A6J1X774</accession>
<comment type="similarity">
    <text evidence="5">Belongs to the protein kinase superfamily.</text>
</comment>
<protein>
    <submittedName>
        <fullName evidence="8 9">Mitogen-activated protein kinase kinase kinase 12-like</fullName>
    </submittedName>
</protein>
<dbReference type="InterPro" id="IPR001245">
    <property type="entry name" value="Ser-Thr/Tyr_kinase_cat_dom"/>
</dbReference>
<keyword evidence="1 5" id="KW-0418">Kinase</keyword>
<evidence type="ECO:0000313" key="8">
    <source>
        <dbReference type="RefSeq" id="XP_026762255.1"/>
    </source>
</evidence>
<dbReference type="SUPFAM" id="SSF56112">
    <property type="entry name" value="Protein kinase-like (PK-like)"/>
    <property type="match status" value="1"/>
</dbReference>
<evidence type="ECO:0000256" key="5">
    <source>
        <dbReference type="RuleBase" id="RU000304"/>
    </source>
</evidence>
<keyword evidence="2 4" id="KW-0547">Nucleotide-binding</keyword>
<dbReference type="PROSITE" id="PS00107">
    <property type="entry name" value="PROTEIN_KINASE_ATP"/>
    <property type="match status" value="1"/>
</dbReference>
<keyword evidence="3 4" id="KW-0067">ATP-binding</keyword>
<dbReference type="RefSeq" id="XP_026762255.1">
    <property type="nucleotide sequence ID" value="XM_026906454.2"/>
</dbReference>
<evidence type="ECO:0000313" key="7">
    <source>
        <dbReference type="Proteomes" id="UP001652740"/>
    </source>
</evidence>
<keyword evidence="1 5" id="KW-0808">Transferase</keyword>